<keyword evidence="2" id="KW-1185">Reference proteome</keyword>
<evidence type="ECO:0000313" key="1">
    <source>
        <dbReference type="EMBL" id="KAF2464025.1"/>
    </source>
</evidence>
<reference evidence="1" key="1">
    <citation type="journal article" date="2020" name="Stud. Mycol.">
        <title>101 Dothideomycetes genomes: a test case for predicting lifestyles and emergence of pathogens.</title>
        <authorList>
            <person name="Haridas S."/>
            <person name="Albert R."/>
            <person name="Binder M."/>
            <person name="Bloem J."/>
            <person name="Labutti K."/>
            <person name="Salamov A."/>
            <person name="Andreopoulos B."/>
            <person name="Baker S."/>
            <person name="Barry K."/>
            <person name="Bills G."/>
            <person name="Bluhm B."/>
            <person name="Cannon C."/>
            <person name="Castanera R."/>
            <person name="Culley D."/>
            <person name="Daum C."/>
            <person name="Ezra D."/>
            <person name="Gonzalez J."/>
            <person name="Henrissat B."/>
            <person name="Kuo A."/>
            <person name="Liang C."/>
            <person name="Lipzen A."/>
            <person name="Lutzoni F."/>
            <person name="Magnuson J."/>
            <person name="Mondo S."/>
            <person name="Nolan M."/>
            <person name="Ohm R."/>
            <person name="Pangilinan J."/>
            <person name="Park H.-J."/>
            <person name="Ramirez L."/>
            <person name="Alfaro M."/>
            <person name="Sun H."/>
            <person name="Tritt A."/>
            <person name="Yoshinaga Y."/>
            <person name="Zwiers L.-H."/>
            <person name="Turgeon B."/>
            <person name="Goodwin S."/>
            <person name="Spatafora J."/>
            <person name="Crous P."/>
            <person name="Grigoriev I."/>
        </authorList>
    </citation>
    <scope>NUCLEOTIDE SEQUENCE</scope>
    <source>
        <strain evidence="1">ATCC 200398</strain>
    </source>
</reference>
<proteinExistence type="predicted"/>
<dbReference type="EMBL" id="MU003540">
    <property type="protein sequence ID" value="KAF2464025.1"/>
    <property type="molecule type" value="Genomic_DNA"/>
</dbReference>
<comment type="caution">
    <text evidence="1">The sequence shown here is derived from an EMBL/GenBank/DDBJ whole genome shotgun (WGS) entry which is preliminary data.</text>
</comment>
<evidence type="ECO:0000313" key="2">
    <source>
        <dbReference type="Proteomes" id="UP000799755"/>
    </source>
</evidence>
<sequence>MNSLAKGLVADAVSGWDDLTWTHLNQSNYIHHVLSRTETKKPTRTTSFGGNGVSMKTSDYACITDGLFVNMTLDIGPKYTKTNYCSYREFSASSFMRNTRPHSPASLPGPIHLATLDQLTLLLILSDWVWKSKNRTTRLTDMDSSLANYSGHPGDVTTLTHVL</sequence>
<name>A0ACB6QAX1_9PLEO</name>
<organism evidence="1 2">
    <name type="scientific">Lindgomyces ingoldianus</name>
    <dbReference type="NCBI Taxonomy" id="673940"/>
    <lineage>
        <taxon>Eukaryota</taxon>
        <taxon>Fungi</taxon>
        <taxon>Dikarya</taxon>
        <taxon>Ascomycota</taxon>
        <taxon>Pezizomycotina</taxon>
        <taxon>Dothideomycetes</taxon>
        <taxon>Pleosporomycetidae</taxon>
        <taxon>Pleosporales</taxon>
        <taxon>Lindgomycetaceae</taxon>
        <taxon>Lindgomyces</taxon>
    </lineage>
</organism>
<accession>A0ACB6QAX1</accession>
<dbReference type="Proteomes" id="UP000799755">
    <property type="component" value="Unassembled WGS sequence"/>
</dbReference>
<gene>
    <name evidence="1" type="ORF">BDR25DRAFT_361948</name>
</gene>
<protein>
    <submittedName>
        <fullName evidence="1">Uncharacterized protein</fullName>
    </submittedName>
</protein>